<keyword evidence="3" id="KW-0597">Phosphoprotein</keyword>
<dbReference type="SUPFAM" id="SSF47384">
    <property type="entry name" value="Homodimeric domain of signal transducing histidine kinase"/>
    <property type="match status" value="1"/>
</dbReference>
<dbReference type="InterPro" id="IPR005467">
    <property type="entry name" value="His_kinase_dom"/>
</dbReference>
<dbReference type="SMART" id="SM00065">
    <property type="entry name" value="GAF"/>
    <property type="match status" value="1"/>
</dbReference>
<dbReference type="InterPro" id="IPR003661">
    <property type="entry name" value="HisK_dim/P_dom"/>
</dbReference>
<evidence type="ECO:0000256" key="3">
    <source>
        <dbReference type="ARBA" id="ARBA00022553"/>
    </source>
</evidence>
<dbReference type="PROSITE" id="PS50112">
    <property type="entry name" value="PAS"/>
    <property type="match status" value="1"/>
</dbReference>
<dbReference type="EC" id="2.7.13.3" evidence="2"/>
<keyword evidence="5" id="KW-0418">Kinase</keyword>
<feature type="domain" description="PAS" evidence="8">
    <location>
        <begin position="36"/>
        <end position="106"/>
    </location>
</feature>
<comment type="catalytic activity">
    <reaction evidence="1">
        <text>ATP + protein L-histidine = ADP + protein N-phospho-L-histidine.</text>
        <dbReference type="EC" id="2.7.13.3"/>
    </reaction>
</comment>
<dbReference type="Gene3D" id="3.30.450.20">
    <property type="entry name" value="PAS domain"/>
    <property type="match status" value="3"/>
</dbReference>
<dbReference type="SUPFAM" id="SSF55874">
    <property type="entry name" value="ATPase domain of HSP90 chaperone/DNA topoisomerase II/histidine kinase"/>
    <property type="match status" value="1"/>
</dbReference>
<dbReference type="PROSITE" id="PS50113">
    <property type="entry name" value="PAC"/>
    <property type="match status" value="3"/>
</dbReference>
<dbReference type="PRINTS" id="PR00344">
    <property type="entry name" value="BCTRLSENSOR"/>
</dbReference>
<feature type="domain" description="PAC" evidence="9">
    <location>
        <begin position="106"/>
        <end position="160"/>
    </location>
</feature>
<dbReference type="InterPro" id="IPR001610">
    <property type="entry name" value="PAC"/>
</dbReference>
<dbReference type="AlphaFoldDB" id="A0A848LZ99"/>
<dbReference type="NCBIfam" id="TIGR00229">
    <property type="entry name" value="sensory_box"/>
    <property type="match status" value="2"/>
</dbReference>
<dbReference type="InterPro" id="IPR004358">
    <property type="entry name" value="Sig_transdc_His_kin-like_C"/>
</dbReference>
<dbReference type="GO" id="GO:0000155">
    <property type="term" value="F:phosphorelay sensor kinase activity"/>
    <property type="evidence" value="ECO:0007669"/>
    <property type="project" value="InterPro"/>
</dbReference>
<dbReference type="InterPro" id="IPR052162">
    <property type="entry name" value="Sensor_kinase/Photoreceptor"/>
</dbReference>
<dbReference type="CDD" id="cd00130">
    <property type="entry name" value="PAS"/>
    <property type="match status" value="2"/>
</dbReference>
<dbReference type="SUPFAM" id="SSF55781">
    <property type="entry name" value="GAF domain-like"/>
    <property type="match status" value="1"/>
</dbReference>
<sequence length="833" mass="92397">MTPAPSVSHFRHVIEQLLVLERERSLREAALDDRDLVEKLLATVDTAPVLLSYVDTDERYRFCNQSYERWFGASREQVVGRAVRQVVGDAGYETIREQVRAALSGRRVRFELAVPYRDGGTRVVQADYLPHVDANGHVAGFVAMVSDVTEARRGEEAERIAHQLRDSQDRLRLALEAAALGTWDLDYTTGQRNYSDRALEQLGLAPGTPLTSEILRWCAPPEDHPRLDAALQAAHDPNGDGAFRLEFRVVGPRVPRERWLLARGQVHFNAQRRPLRIVGTLQDITENRRARLRADRLAAVSSALSRVLSPEEVARVVVREGAAALEAVAASLVLLSEDGTAFELRAAHGFPEGTLGVWQRFPVDTAVMYRDAVRTGKPVLYADLDAYLRDYPERRGSPTLLGRAFAALSLTVDGRVLGAFGFIFSHEQDFEPEMLQFMESLGQQCALALERARLYDAERRARAEAERLRDRLATERSLLEAVLDQLPVGVVIAEPGGRLVRGNSAIETIWGHPYVASEDIPGYVAYQGTRPDGTAYAPHEWPLARALMHGETVLREPVRLRMRDGSARHIDLSATRVQDAEGRVVAAVAVSTDVTAHHQMREALRREAEVRDRLMGIVGHDLRNPLQAIATSGTMLLRDSPPDSSQHKRASRIITSVRRMDHLIRDLLDFARASQGGTLPIQRQRMSLDDACHIIVDELLAAYPERDIHLDLRGDLTGQWDLDRLVQLLGNLVVNAFTHGAKGVPVEVRADGTNDEVVLEVANAGNPIPPALLPRIFEPFTRAAVGGDSLKGVGLGLFIVHEIVTAHGGRIQVTSTRETGTVFQMRLPRGSRR</sequence>
<protein>
    <recommendedName>
        <fullName evidence="2">histidine kinase</fullName>
        <ecNumber evidence="2">2.7.13.3</ecNumber>
    </recommendedName>
</protein>
<dbReference type="InterPro" id="IPR003018">
    <property type="entry name" value="GAF"/>
</dbReference>
<evidence type="ECO:0000256" key="1">
    <source>
        <dbReference type="ARBA" id="ARBA00000085"/>
    </source>
</evidence>
<evidence type="ECO:0000259" key="7">
    <source>
        <dbReference type="PROSITE" id="PS50109"/>
    </source>
</evidence>
<dbReference type="PANTHER" id="PTHR43304:SF1">
    <property type="entry name" value="PAC DOMAIN-CONTAINING PROTEIN"/>
    <property type="match status" value="1"/>
</dbReference>
<evidence type="ECO:0000259" key="8">
    <source>
        <dbReference type="PROSITE" id="PS50112"/>
    </source>
</evidence>
<dbReference type="PROSITE" id="PS50109">
    <property type="entry name" value="HIS_KIN"/>
    <property type="match status" value="1"/>
</dbReference>
<dbReference type="InterPro" id="IPR035965">
    <property type="entry name" value="PAS-like_dom_sf"/>
</dbReference>
<dbReference type="Pfam" id="PF00512">
    <property type="entry name" value="HisKA"/>
    <property type="match status" value="1"/>
</dbReference>
<dbReference type="EMBL" id="JABBJJ010000496">
    <property type="protein sequence ID" value="NMO22930.1"/>
    <property type="molecule type" value="Genomic_DNA"/>
</dbReference>
<dbReference type="InterPro" id="IPR029016">
    <property type="entry name" value="GAF-like_dom_sf"/>
</dbReference>
<dbReference type="SMART" id="SM00387">
    <property type="entry name" value="HATPase_c"/>
    <property type="match status" value="1"/>
</dbReference>
<reference evidence="10 11" key="1">
    <citation type="submission" date="2020-04" db="EMBL/GenBank/DDBJ databases">
        <title>Draft genome of Pyxidicoccus fallax type strain.</title>
        <authorList>
            <person name="Whitworth D.E."/>
        </authorList>
    </citation>
    <scope>NUCLEOTIDE SEQUENCE [LARGE SCALE GENOMIC DNA]</scope>
    <source>
        <strain evidence="10 11">DSM 14698</strain>
    </source>
</reference>
<keyword evidence="4" id="KW-0808">Transferase</keyword>
<dbReference type="Gene3D" id="3.30.450.40">
    <property type="match status" value="1"/>
</dbReference>
<dbReference type="Pfam" id="PF13185">
    <property type="entry name" value="GAF_2"/>
    <property type="match status" value="1"/>
</dbReference>
<keyword evidence="6" id="KW-0175">Coiled coil</keyword>
<dbReference type="Gene3D" id="3.30.565.10">
    <property type="entry name" value="Histidine kinase-like ATPase, C-terminal domain"/>
    <property type="match status" value="1"/>
</dbReference>
<dbReference type="Pfam" id="PF08448">
    <property type="entry name" value="PAS_4"/>
    <property type="match status" value="2"/>
</dbReference>
<evidence type="ECO:0000313" key="11">
    <source>
        <dbReference type="Proteomes" id="UP000518300"/>
    </source>
</evidence>
<dbReference type="SMART" id="SM00388">
    <property type="entry name" value="HisKA"/>
    <property type="match status" value="1"/>
</dbReference>
<dbReference type="SUPFAM" id="SSF55785">
    <property type="entry name" value="PYP-like sensor domain (PAS domain)"/>
    <property type="match status" value="3"/>
</dbReference>
<dbReference type="Pfam" id="PF02518">
    <property type="entry name" value="HATPase_c"/>
    <property type="match status" value="1"/>
</dbReference>
<organism evidence="10 11">
    <name type="scientific">Pyxidicoccus fallax</name>
    <dbReference type="NCBI Taxonomy" id="394095"/>
    <lineage>
        <taxon>Bacteria</taxon>
        <taxon>Pseudomonadati</taxon>
        <taxon>Myxococcota</taxon>
        <taxon>Myxococcia</taxon>
        <taxon>Myxococcales</taxon>
        <taxon>Cystobacterineae</taxon>
        <taxon>Myxococcaceae</taxon>
        <taxon>Pyxidicoccus</taxon>
    </lineage>
</organism>
<proteinExistence type="predicted"/>
<evidence type="ECO:0000256" key="5">
    <source>
        <dbReference type="ARBA" id="ARBA00022777"/>
    </source>
</evidence>
<accession>A0A848LZ99</accession>
<feature type="domain" description="PAC" evidence="9">
    <location>
        <begin position="554"/>
        <end position="606"/>
    </location>
</feature>
<dbReference type="Gene3D" id="2.10.70.100">
    <property type="match status" value="1"/>
</dbReference>
<name>A0A848LZ99_9BACT</name>
<feature type="domain" description="Histidine kinase" evidence="7">
    <location>
        <begin position="617"/>
        <end position="831"/>
    </location>
</feature>
<dbReference type="InterPro" id="IPR036890">
    <property type="entry name" value="HATPase_C_sf"/>
</dbReference>
<dbReference type="PANTHER" id="PTHR43304">
    <property type="entry name" value="PHYTOCHROME-LIKE PROTEIN CPH1"/>
    <property type="match status" value="1"/>
</dbReference>
<feature type="coiled-coil region" evidence="6">
    <location>
        <begin position="451"/>
        <end position="485"/>
    </location>
</feature>
<dbReference type="RefSeq" id="WP_169352046.1">
    <property type="nucleotide sequence ID" value="NZ_JABBJJ010000496.1"/>
</dbReference>
<dbReference type="InterPro" id="IPR000014">
    <property type="entry name" value="PAS"/>
</dbReference>
<feature type="domain" description="PAC" evidence="9">
    <location>
        <begin position="243"/>
        <end position="296"/>
    </location>
</feature>
<keyword evidence="11" id="KW-1185">Reference proteome</keyword>
<dbReference type="InterPro" id="IPR013656">
    <property type="entry name" value="PAS_4"/>
</dbReference>
<dbReference type="InterPro" id="IPR000700">
    <property type="entry name" value="PAS-assoc_C"/>
</dbReference>
<dbReference type="InterPro" id="IPR003594">
    <property type="entry name" value="HATPase_dom"/>
</dbReference>
<evidence type="ECO:0000256" key="6">
    <source>
        <dbReference type="SAM" id="Coils"/>
    </source>
</evidence>
<dbReference type="Proteomes" id="UP000518300">
    <property type="component" value="Unassembled WGS sequence"/>
</dbReference>
<evidence type="ECO:0000256" key="2">
    <source>
        <dbReference type="ARBA" id="ARBA00012438"/>
    </source>
</evidence>
<dbReference type="SMART" id="SM00091">
    <property type="entry name" value="PAS"/>
    <property type="match status" value="3"/>
</dbReference>
<evidence type="ECO:0000259" key="9">
    <source>
        <dbReference type="PROSITE" id="PS50113"/>
    </source>
</evidence>
<dbReference type="SMART" id="SM00086">
    <property type="entry name" value="PAC"/>
    <property type="match status" value="3"/>
</dbReference>
<evidence type="ECO:0000256" key="4">
    <source>
        <dbReference type="ARBA" id="ARBA00022679"/>
    </source>
</evidence>
<dbReference type="Gene3D" id="1.10.287.130">
    <property type="match status" value="1"/>
</dbReference>
<dbReference type="InterPro" id="IPR036097">
    <property type="entry name" value="HisK_dim/P_sf"/>
</dbReference>
<gene>
    <name evidence="10" type="ORF">HG543_49940</name>
</gene>
<evidence type="ECO:0000313" key="10">
    <source>
        <dbReference type="EMBL" id="NMO22930.1"/>
    </source>
</evidence>
<comment type="caution">
    <text evidence="10">The sequence shown here is derived from an EMBL/GenBank/DDBJ whole genome shotgun (WGS) entry which is preliminary data.</text>
</comment>
<dbReference type="CDD" id="cd00082">
    <property type="entry name" value="HisKA"/>
    <property type="match status" value="1"/>
</dbReference>
<dbReference type="CDD" id="cd00075">
    <property type="entry name" value="HATPase"/>
    <property type="match status" value="1"/>
</dbReference>